<keyword evidence="2" id="KW-0964">Secreted</keyword>
<evidence type="ECO:0000256" key="6">
    <source>
        <dbReference type="SAM" id="Phobius"/>
    </source>
</evidence>
<protein>
    <submittedName>
        <fullName evidence="9">LPXTG-motif cell wall anchor domain-containing protein</fullName>
    </submittedName>
</protein>
<evidence type="ECO:0000256" key="4">
    <source>
        <dbReference type="ARBA" id="ARBA00023088"/>
    </source>
</evidence>
<feature type="signal peptide" evidence="7">
    <location>
        <begin position="1"/>
        <end position="25"/>
    </location>
</feature>
<feature type="transmembrane region" description="Helical" evidence="6">
    <location>
        <begin position="194"/>
        <end position="213"/>
    </location>
</feature>
<reference evidence="9 10" key="1">
    <citation type="submission" date="2016-10" db="EMBL/GenBank/DDBJ databases">
        <authorList>
            <person name="de Groot N.N."/>
        </authorList>
    </citation>
    <scope>NUCLEOTIDE SEQUENCE [LARGE SCALE GENOMIC DNA]</scope>
    <source>
        <strain evidence="9 10">CPCC 202699</strain>
    </source>
</reference>
<keyword evidence="1" id="KW-0134">Cell wall</keyword>
<feature type="compositionally biased region" description="Pro residues" evidence="5">
    <location>
        <begin position="141"/>
        <end position="162"/>
    </location>
</feature>
<evidence type="ECO:0000256" key="3">
    <source>
        <dbReference type="ARBA" id="ARBA00022729"/>
    </source>
</evidence>
<dbReference type="EMBL" id="FNON01000003">
    <property type="protein sequence ID" value="SDX67679.1"/>
    <property type="molecule type" value="Genomic_DNA"/>
</dbReference>
<evidence type="ECO:0000259" key="8">
    <source>
        <dbReference type="PROSITE" id="PS50847"/>
    </source>
</evidence>
<keyword evidence="3 7" id="KW-0732">Signal</keyword>
<dbReference type="RefSeq" id="WP_143047068.1">
    <property type="nucleotide sequence ID" value="NZ_FNON01000003.1"/>
</dbReference>
<dbReference type="OrthoDB" id="3638395at2"/>
<keyword evidence="6" id="KW-1133">Transmembrane helix</keyword>
<dbReference type="NCBIfam" id="TIGR01167">
    <property type="entry name" value="LPXTG_anchor"/>
    <property type="match status" value="1"/>
</dbReference>
<evidence type="ECO:0000313" key="9">
    <source>
        <dbReference type="EMBL" id="SDX67679.1"/>
    </source>
</evidence>
<evidence type="ECO:0000313" key="10">
    <source>
        <dbReference type="Proteomes" id="UP000199515"/>
    </source>
</evidence>
<accession>A0A1H3DPU3</accession>
<feature type="chain" id="PRO_5011673553" evidence="7">
    <location>
        <begin position="26"/>
        <end position="220"/>
    </location>
</feature>
<gene>
    <name evidence="9" type="ORF">SAMN05421504_103451</name>
</gene>
<organism evidence="9 10">
    <name type="scientific">Amycolatopsis xylanica</name>
    <dbReference type="NCBI Taxonomy" id="589385"/>
    <lineage>
        <taxon>Bacteria</taxon>
        <taxon>Bacillati</taxon>
        <taxon>Actinomycetota</taxon>
        <taxon>Actinomycetes</taxon>
        <taxon>Pseudonocardiales</taxon>
        <taxon>Pseudonocardiaceae</taxon>
        <taxon>Amycolatopsis</taxon>
    </lineage>
</organism>
<keyword evidence="10" id="KW-1185">Reference proteome</keyword>
<keyword evidence="6" id="KW-0812">Transmembrane</keyword>
<dbReference type="InterPro" id="IPR019931">
    <property type="entry name" value="LPXTG_anchor"/>
</dbReference>
<keyword evidence="6" id="KW-0472">Membrane</keyword>
<evidence type="ECO:0000256" key="1">
    <source>
        <dbReference type="ARBA" id="ARBA00022512"/>
    </source>
</evidence>
<keyword evidence="4" id="KW-0572">Peptidoglycan-anchor</keyword>
<name>A0A1H3DPU3_9PSEU</name>
<feature type="region of interest" description="Disordered" evidence="5">
    <location>
        <begin position="104"/>
        <end position="164"/>
    </location>
</feature>
<dbReference type="STRING" id="589385.SAMN05421504_103451"/>
<dbReference type="Proteomes" id="UP000199515">
    <property type="component" value="Unassembled WGS sequence"/>
</dbReference>
<evidence type="ECO:0000256" key="2">
    <source>
        <dbReference type="ARBA" id="ARBA00022525"/>
    </source>
</evidence>
<dbReference type="AlphaFoldDB" id="A0A1H3DPU3"/>
<proteinExistence type="predicted"/>
<evidence type="ECO:0000256" key="5">
    <source>
        <dbReference type="SAM" id="MobiDB-lite"/>
    </source>
</evidence>
<feature type="domain" description="Gram-positive cocci surface proteins LPxTG" evidence="8">
    <location>
        <begin position="185"/>
        <end position="220"/>
    </location>
</feature>
<feature type="region of interest" description="Disordered" evidence="5">
    <location>
        <begin position="23"/>
        <end position="90"/>
    </location>
</feature>
<dbReference type="PROSITE" id="PS50847">
    <property type="entry name" value="GRAM_POS_ANCHORING"/>
    <property type="match status" value="1"/>
</dbReference>
<sequence length="220" mass="21657">MKSKTMVGASAALLTMLLLTSPAWADQGGNPNANAQDHAKHSKSTPDTNSPQPPSGADFSGHGANTHGPYDSTRDGSASANGNGGGQANGKPCAGCVGKADNKNPHGQLPGGSDANAGYECDTNHGVGRGNPAHTGCTPGETPPGKTPPGDTPPGGRPPAGPETPAMVVAAVAPADVATERAQSLAHTGFDLELPLLTGLGLLGAGGAALVAVRRRRQGS</sequence>
<evidence type="ECO:0000256" key="7">
    <source>
        <dbReference type="SAM" id="SignalP"/>
    </source>
</evidence>